<dbReference type="GO" id="GO:0006364">
    <property type="term" value="P:rRNA processing"/>
    <property type="evidence" value="ECO:0007669"/>
    <property type="project" value="UniProtKB-UniRule"/>
</dbReference>
<keyword evidence="3 6" id="KW-0489">Methyltransferase</keyword>
<dbReference type="SUPFAM" id="SSF53335">
    <property type="entry name" value="S-adenosyl-L-methionine-dependent methyltransferases"/>
    <property type="match status" value="1"/>
</dbReference>
<feature type="binding site" evidence="6 8">
    <location>
        <position position="259"/>
    </location>
    <ligand>
        <name>S-adenosyl-L-methionine</name>
        <dbReference type="ChEBI" id="CHEBI:59789"/>
    </ligand>
</feature>
<feature type="domain" description="Ribosomal RNA large subunit methyltransferase M THUMP-like" evidence="11">
    <location>
        <begin position="84"/>
        <end position="163"/>
    </location>
</feature>
<comment type="function">
    <text evidence="6">Catalyzes the 2'-O-methylation at nucleotide C2498 in 23S rRNA.</text>
</comment>
<dbReference type="PANTHER" id="PTHR37524">
    <property type="entry name" value="RIBOSOMAL RNA LARGE SUBUNIT METHYLTRANSFERASE M"/>
    <property type="match status" value="1"/>
</dbReference>
<evidence type="ECO:0000256" key="4">
    <source>
        <dbReference type="ARBA" id="ARBA00022679"/>
    </source>
</evidence>
<dbReference type="GO" id="GO:0005737">
    <property type="term" value="C:cytoplasm"/>
    <property type="evidence" value="ECO:0007669"/>
    <property type="project" value="UniProtKB-SubCell"/>
</dbReference>
<evidence type="ECO:0000256" key="8">
    <source>
        <dbReference type="PIRSR" id="PIRSR028774-2"/>
    </source>
</evidence>
<dbReference type="Pfam" id="PF18125">
    <property type="entry name" value="RlmM_FDX"/>
    <property type="match status" value="1"/>
</dbReference>
<evidence type="ECO:0000256" key="5">
    <source>
        <dbReference type="ARBA" id="ARBA00022691"/>
    </source>
</evidence>
<dbReference type="GO" id="GO:0008757">
    <property type="term" value="F:S-adenosylmethionine-dependent methyltransferase activity"/>
    <property type="evidence" value="ECO:0007669"/>
    <property type="project" value="UniProtKB-UniRule"/>
</dbReference>
<dbReference type="Gene3D" id="3.40.50.150">
    <property type="entry name" value="Vaccinia Virus protein VP39"/>
    <property type="match status" value="1"/>
</dbReference>
<keyword evidence="4 6" id="KW-0808">Transferase</keyword>
<dbReference type="InterPro" id="IPR002877">
    <property type="entry name" value="RNA_MeTrfase_FtsJ_dom"/>
</dbReference>
<dbReference type="OrthoDB" id="154490at2"/>
<evidence type="ECO:0000313" key="12">
    <source>
        <dbReference type="EMBL" id="ART79648.1"/>
    </source>
</evidence>
<evidence type="ECO:0000256" key="3">
    <source>
        <dbReference type="ARBA" id="ARBA00022603"/>
    </source>
</evidence>
<gene>
    <name evidence="6" type="primary">rlmM</name>
    <name evidence="12" type="ORF">CBP12_05345</name>
</gene>
<comment type="similarity">
    <text evidence="6">Belongs to the class I-like SAM-binding methyltransferase superfamily. RNA methyltransferase RlmE family. RlmM subfamily.</text>
</comment>
<comment type="subcellular location">
    <subcellularLocation>
        <location evidence="6">Cytoplasm</location>
    </subcellularLocation>
</comment>
<dbReference type="PIRSF" id="PIRSF028774">
    <property type="entry name" value="UCP028774"/>
    <property type="match status" value="1"/>
</dbReference>
<keyword evidence="5 6" id="KW-0949">S-adenosyl-L-methionine</keyword>
<dbReference type="Proteomes" id="UP000243793">
    <property type="component" value="Chromosome"/>
</dbReference>
<feature type="binding site" evidence="6 8">
    <location>
        <position position="187"/>
    </location>
    <ligand>
        <name>S-adenosyl-L-methionine</name>
        <dbReference type="ChEBI" id="CHEBI:59789"/>
    </ligand>
</feature>
<name>A0A1Y0CWP2_9GAMM</name>
<reference evidence="13" key="1">
    <citation type="submission" date="2017-05" db="EMBL/GenBank/DDBJ databases">
        <authorList>
            <person name="Sung H."/>
        </authorList>
    </citation>
    <scope>NUCLEOTIDE SEQUENCE [LARGE SCALE GENOMIC DNA]</scope>
    <source>
        <strain evidence="13">AMac2203</strain>
    </source>
</reference>
<dbReference type="NCBIfam" id="NF008734">
    <property type="entry name" value="PRK11760.1"/>
    <property type="match status" value="1"/>
</dbReference>
<keyword evidence="2 6" id="KW-0698">rRNA processing</keyword>
<feature type="active site" description="Proton acceptor" evidence="6 7">
    <location>
        <position position="305"/>
    </location>
</feature>
<evidence type="ECO:0000259" key="11">
    <source>
        <dbReference type="Pfam" id="PF21239"/>
    </source>
</evidence>
<dbReference type="Gene3D" id="3.30.2300.20">
    <property type="match status" value="1"/>
</dbReference>
<protein>
    <recommendedName>
        <fullName evidence="6">Ribosomal RNA large subunit methyltransferase M</fullName>
        <ecNumber evidence="6">2.1.1.186</ecNumber>
    </recommendedName>
    <alternativeName>
        <fullName evidence="6">23S rRNA (cytidine2498-2'-O)-methyltransferase</fullName>
    </alternativeName>
    <alternativeName>
        <fullName evidence="6">23S rRNA 2'-O-ribose methyltransferase RlmM</fullName>
    </alternativeName>
</protein>
<evidence type="ECO:0000256" key="2">
    <source>
        <dbReference type="ARBA" id="ARBA00022552"/>
    </source>
</evidence>
<dbReference type="AlphaFoldDB" id="A0A1Y0CWP2"/>
<dbReference type="Gene3D" id="3.30.70.2810">
    <property type="match status" value="1"/>
</dbReference>
<feature type="domain" description="RlmM ferredoxin-like" evidence="10">
    <location>
        <begin position="1"/>
        <end position="71"/>
    </location>
</feature>
<comment type="catalytic activity">
    <reaction evidence="6">
        <text>cytidine(2498) in 23S rRNA + S-adenosyl-L-methionine = 2'-O-methylcytidine(2498) in 23S rRNA + S-adenosyl-L-homocysteine + H(+)</text>
        <dbReference type="Rhea" id="RHEA:42788"/>
        <dbReference type="Rhea" id="RHEA-COMP:10244"/>
        <dbReference type="Rhea" id="RHEA-COMP:10245"/>
        <dbReference type="ChEBI" id="CHEBI:15378"/>
        <dbReference type="ChEBI" id="CHEBI:57856"/>
        <dbReference type="ChEBI" id="CHEBI:59789"/>
        <dbReference type="ChEBI" id="CHEBI:74495"/>
        <dbReference type="ChEBI" id="CHEBI:82748"/>
        <dbReference type="EC" id="2.1.1.186"/>
    </reaction>
</comment>
<dbReference type="KEGG" id="ocm:CBP12_05345"/>
<dbReference type="Pfam" id="PF21239">
    <property type="entry name" value="RLMM_N"/>
    <property type="match status" value="1"/>
</dbReference>
<dbReference type="RefSeq" id="WP_086963520.1">
    <property type="nucleotide sequence ID" value="NZ_CP021376.1"/>
</dbReference>
<comment type="subunit">
    <text evidence="6">Monomer.</text>
</comment>
<evidence type="ECO:0000256" key="7">
    <source>
        <dbReference type="PIRSR" id="PIRSR028774-1"/>
    </source>
</evidence>
<dbReference type="InterPro" id="IPR029063">
    <property type="entry name" value="SAM-dependent_MTases_sf"/>
</dbReference>
<feature type="binding site" evidence="6 8">
    <location>
        <position position="239"/>
    </location>
    <ligand>
        <name>S-adenosyl-L-methionine</name>
        <dbReference type="ChEBI" id="CHEBI:59789"/>
    </ligand>
</feature>
<dbReference type="HAMAP" id="MF_01551">
    <property type="entry name" value="23SrRNA_methyltr_M"/>
    <property type="match status" value="1"/>
</dbReference>
<sequence length="363" mass="41539">MKQLLIYCRPGFEKEAAAEIQDKASQMGCPGFARAKDDSGYVIYECFGEDDADLIARKLLFRELIFARQMLVVHAQVQDLPLDDRIAPLLEAAAGMELCGDIRVETPDTNDGKELSRFCRKFTVPMRQALRAKGLLTRQEMNNRPVLHLFFLANNHALLGYSYSFNNSPFHMGIPRLRFASDSPSRSSLKLEEAFHVFIPRHEWELRLTSGMRAVDLCAAPGGWTHQLVSRDMMVTAVDHNAMDAKLMDTGQVKHYKDDAFSWRPARQNTYWLVSDMVEKPARVVSIMAAWLVEENCQEAIFNLKLPMKKRYAEALHNLEQLKTKLAVLGGFHIQAKQLYHDREEITVHVYRPFKVAKLIPKD</sequence>
<dbReference type="PANTHER" id="PTHR37524:SF2">
    <property type="entry name" value="RIBOSOMAL RNA METHYLTRANSFERASE FTSJ DOMAIN-CONTAINING PROTEIN"/>
    <property type="match status" value="1"/>
</dbReference>
<evidence type="ECO:0000256" key="1">
    <source>
        <dbReference type="ARBA" id="ARBA00022490"/>
    </source>
</evidence>
<dbReference type="InterPro" id="IPR048646">
    <property type="entry name" value="RlmM_THUMP-like"/>
</dbReference>
<proteinExistence type="inferred from homology"/>
<evidence type="ECO:0000259" key="9">
    <source>
        <dbReference type="Pfam" id="PF01728"/>
    </source>
</evidence>
<evidence type="ECO:0000259" key="10">
    <source>
        <dbReference type="Pfam" id="PF18125"/>
    </source>
</evidence>
<dbReference type="EMBL" id="CP021376">
    <property type="protein sequence ID" value="ART79648.1"/>
    <property type="molecule type" value="Genomic_DNA"/>
</dbReference>
<accession>A0A1Y0CWP2</accession>
<organism evidence="12 13">
    <name type="scientific">Oceanisphaera avium</name>
    <dbReference type="NCBI Taxonomy" id="1903694"/>
    <lineage>
        <taxon>Bacteria</taxon>
        <taxon>Pseudomonadati</taxon>
        <taxon>Pseudomonadota</taxon>
        <taxon>Gammaproteobacteria</taxon>
        <taxon>Aeromonadales</taxon>
        <taxon>Aeromonadaceae</taxon>
        <taxon>Oceanisphaera</taxon>
    </lineage>
</organism>
<evidence type="ECO:0000256" key="6">
    <source>
        <dbReference type="HAMAP-Rule" id="MF_01551"/>
    </source>
</evidence>
<dbReference type="Pfam" id="PF01728">
    <property type="entry name" value="FtsJ"/>
    <property type="match status" value="1"/>
</dbReference>
<dbReference type="EC" id="2.1.1.186" evidence="6"/>
<dbReference type="GO" id="GO:0032259">
    <property type="term" value="P:methylation"/>
    <property type="evidence" value="ECO:0007669"/>
    <property type="project" value="UniProtKB-KW"/>
</dbReference>
<evidence type="ECO:0000313" key="13">
    <source>
        <dbReference type="Proteomes" id="UP000243793"/>
    </source>
</evidence>
<dbReference type="InterPro" id="IPR011224">
    <property type="entry name" value="rRNA_MeTrfase_M"/>
</dbReference>
<feature type="binding site" evidence="6 8">
    <location>
        <position position="276"/>
    </location>
    <ligand>
        <name>S-adenosyl-L-methionine</name>
        <dbReference type="ChEBI" id="CHEBI:59789"/>
    </ligand>
</feature>
<keyword evidence="1 6" id="KW-0963">Cytoplasm</keyword>
<feature type="domain" description="Ribosomal RNA methyltransferase FtsJ" evidence="9">
    <location>
        <begin position="185"/>
        <end position="277"/>
    </location>
</feature>
<dbReference type="InterPro" id="IPR040739">
    <property type="entry name" value="RlmM_FDX"/>
</dbReference>
<feature type="binding site" evidence="6 8">
    <location>
        <begin position="220"/>
        <end position="223"/>
    </location>
    <ligand>
        <name>S-adenosyl-L-methionine</name>
        <dbReference type="ChEBI" id="CHEBI:59789"/>
    </ligand>
</feature>
<keyword evidence="13" id="KW-1185">Reference proteome</keyword>